<dbReference type="PROSITE" id="PS51186">
    <property type="entry name" value="GNAT"/>
    <property type="match status" value="1"/>
</dbReference>
<name>A0A840TR66_9BACT</name>
<dbReference type="Gene3D" id="3.40.630.30">
    <property type="match status" value="1"/>
</dbReference>
<dbReference type="AlphaFoldDB" id="A0A840TR66"/>
<dbReference type="InterPro" id="IPR051531">
    <property type="entry name" value="N-acetyltransferase"/>
</dbReference>
<gene>
    <name evidence="2" type="ORF">HNQ92_003572</name>
</gene>
<proteinExistence type="predicted"/>
<dbReference type="RefSeq" id="WP_184175525.1">
    <property type="nucleotide sequence ID" value="NZ_JACHGF010000005.1"/>
</dbReference>
<evidence type="ECO:0000259" key="1">
    <source>
        <dbReference type="PROSITE" id="PS51186"/>
    </source>
</evidence>
<dbReference type="PANTHER" id="PTHR43792:SF13">
    <property type="entry name" value="ACETYLTRANSFERASE"/>
    <property type="match status" value="1"/>
</dbReference>
<sequence length="170" mass="19412">MLETPRLKIIPCDDTLFDAIRMGDGILGQVLGANVPRKWTQFRDAFAPAYLRWKAHPPLRDWWTYLIIYEPDNLLIGSCGYKGEPDDQGCVEIGYEIRASHRQKGLATEAAQALVQNALTYPEVKKILAHTMPEENPSARLLQKLGFVRIGEVDHPDEGVVWRWELTRNE</sequence>
<accession>A0A840TR66</accession>
<dbReference type="GO" id="GO:0016747">
    <property type="term" value="F:acyltransferase activity, transferring groups other than amino-acyl groups"/>
    <property type="evidence" value="ECO:0007669"/>
    <property type="project" value="InterPro"/>
</dbReference>
<dbReference type="PANTHER" id="PTHR43792">
    <property type="entry name" value="GNAT FAMILY, PUTATIVE (AFU_ORTHOLOGUE AFUA_3G00765)-RELATED-RELATED"/>
    <property type="match status" value="1"/>
</dbReference>
<dbReference type="Pfam" id="PF13302">
    <property type="entry name" value="Acetyltransf_3"/>
    <property type="match status" value="1"/>
</dbReference>
<feature type="domain" description="N-acetyltransferase" evidence="1">
    <location>
        <begin position="25"/>
        <end position="169"/>
    </location>
</feature>
<keyword evidence="2" id="KW-0808">Transferase</keyword>
<comment type="caution">
    <text evidence="2">The sequence shown here is derived from an EMBL/GenBank/DDBJ whole genome shotgun (WGS) entry which is preliminary data.</text>
</comment>
<evidence type="ECO:0000313" key="3">
    <source>
        <dbReference type="Proteomes" id="UP000557307"/>
    </source>
</evidence>
<evidence type="ECO:0000313" key="2">
    <source>
        <dbReference type="EMBL" id="MBB5285415.1"/>
    </source>
</evidence>
<protein>
    <submittedName>
        <fullName evidence="2">RimJ/RimL family protein N-acetyltransferase</fullName>
    </submittedName>
</protein>
<dbReference type="SUPFAM" id="SSF55729">
    <property type="entry name" value="Acyl-CoA N-acyltransferases (Nat)"/>
    <property type="match status" value="1"/>
</dbReference>
<keyword evidence="3" id="KW-1185">Reference proteome</keyword>
<reference evidence="2 3" key="1">
    <citation type="submission" date="2020-08" db="EMBL/GenBank/DDBJ databases">
        <title>Genomic Encyclopedia of Type Strains, Phase IV (KMG-IV): sequencing the most valuable type-strain genomes for metagenomic binning, comparative biology and taxonomic classification.</title>
        <authorList>
            <person name="Goeker M."/>
        </authorList>
    </citation>
    <scope>NUCLEOTIDE SEQUENCE [LARGE SCALE GENOMIC DNA]</scope>
    <source>
        <strain evidence="2 3">DSM 105074</strain>
    </source>
</reference>
<organism evidence="2 3">
    <name type="scientific">Rhabdobacter roseus</name>
    <dbReference type="NCBI Taxonomy" id="1655419"/>
    <lineage>
        <taxon>Bacteria</taxon>
        <taxon>Pseudomonadati</taxon>
        <taxon>Bacteroidota</taxon>
        <taxon>Cytophagia</taxon>
        <taxon>Cytophagales</taxon>
        <taxon>Cytophagaceae</taxon>
        <taxon>Rhabdobacter</taxon>
    </lineage>
</organism>
<dbReference type="InterPro" id="IPR000182">
    <property type="entry name" value="GNAT_dom"/>
</dbReference>
<dbReference type="InterPro" id="IPR016181">
    <property type="entry name" value="Acyl_CoA_acyltransferase"/>
</dbReference>
<dbReference type="Proteomes" id="UP000557307">
    <property type="component" value="Unassembled WGS sequence"/>
</dbReference>
<dbReference type="EMBL" id="JACHGF010000005">
    <property type="protein sequence ID" value="MBB5285415.1"/>
    <property type="molecule type" value="Genomic_DNA"/>
</dbReference>